<dbReference type="Gene3D" id="1.20.58.340">
    <property type="entry name" value="Magnesium transport protein CorA, transmembrane region"/>
    <property type="match status" value="1"/>
</dbReference>
<gene>
    <name evidence="2" type="ORF">A1O9_03640</name>
</gene>
<evidence type="ECO:0000256" key="1">
    <source>
        <dbReference type="SAM" id="Phobius"/>
    </source>
</evidence>
<dbReference type="GeneID" id="25278574"/>
<keyword evidence="1" id="KW-0472">Membrane</keyword>
<protein>
    <submittedName>
        <fullName evidence="2">Uncharacterized protein</fullName>
    </submittedName>
</protein>
<dbReference type="EMBL" id="AMGV01000003">
    <property type="protein sequence ID" value="KEF58797.1"/>
    <property type="molecule type" value="Genomic_DNA"/>
</dbReference>
<sequence length="485" mass="54871">MFDFYSERLLNNTKNFQPRDGNRCIEMIDYEGKGVVVCEENEVEKDNIADWAASSSRHEKCKDGHSLRLLIGAPENHESDSEILPLPFSPSTYGAICRAWQLPSEFLRMVMSTLPLNVAFEALDSEGQAVKGLMLRAGRSRDWNFCLGIVHSPSTRTTCGILSGMQYEEIEKLLQCLRESRAHVHDPLLVPVFLLELRVHFFALLLEKRALGIEGIEYATGMRHGFSTDPRKIALADQERKFKAKLLDFDPITQKLTGVTGTLSFCDMTFRSSKRALDLVVNMRTEMGLEKRMSSGGALDSTISDPIGRRIDYLSELINGSQAYGAVLSARTKAQVQTVYSMIGQRDNRVNIETAAASREIAEDSRRVAILTRKDSLDMRIIAGVTLIFLPGTFMATMFGSGFFRFLPENSTQLVSGWIWLYWTLTITSTAMVLLSWFYLSKQHGRRFFDIERRERSLLASSRGREEAAMLRERPVLKSEVSSRR</sequence>
<dbReference type="HOGENOM" id="CLU_037765_0_0_1"/>
<comment type="caution">
    <text evidence="2">The sequence shown here is derived from an EMBL/GenBank/DDBJ whole genome shotgun (WGS) entry which is preliminary data.</text>
</comment>
<keyword evidence="3" id="KW-1185">Reference proteome</keyword>
<evidence type="ECO:0000313" key="2">
    <source>
        <dbReference type="EMBL" id="KEF58797.1"/>
    </source>
</evidence>
<proteinExistence type="predicted"/>
<accession>A0A072PGE0</accession>
<dbReference type="AlphaFoldDB" id="A0A072PGE0"/>
<name>A0A072PGE0_9EURO</name>
<keyword evidence="1" id="KW-0812">Transmembrane</keyword>
<feature type="transmembrane region" description="Helical" evidence="1">
    <location>
        <begin position="381"/>
        <end position="407"/>
    </location>
</feature>
<dbReference type="RefSeq" id="XP_013261387.1">
    <property type="nucleotide sequence ID" value="XM_013405933.1"/>
</dbReference>
<keyword evidence="1" id="KW-1133">Transmembrane helix</keyword>
<dbReference type="OrthoDB" id="1046782at2759"/>
<dbReference type="STRING" id="1182545.A0A072PGE0"/>
<organism evidence="2 3">
    <name type="scientific">Exophiala aquamarina CBS 119918</name>
    <dbReference type="NCBI Taxonomy" id="1182545"/>
    <lineage>
        <taxon>Eukaryota</taxon>
        <taxon>Fungi</taxon>
        <taxon>Dikarya</taxon>
        <taxon>Ascomycota</taxon>
        <taxon>Pezizomycotina</taxon>
        <taxon>Eurotiomycetes</taxon>
        <taxon>Chaetothyriomycetidae</taxon>
        <taxon>Chaetothyriales</taxon>
        <taxon>Herpotrichiellaceae</taxon>
        <taxon>Exophiala</taxon>
    </lineage>
</organism>
<evidence type="ECO:0000313" key="3">
    <source>
        <dbReference type="Proteomes" id="UP000027920"/>
    </source>
</evidence>
<reference evidence="2 3" key="1">
    <citation type="submission" date="2013-03" db="EMBL/GenBank/DDBJ databases">
        <title>The Genome Sequence of Exophiala aquamarina CBS 119918.</title>
        <authorList>
            <consortium name="The Broad Institute Genomics Platform"/>
            <person name="Cuomo C."/>
            <person name="de Hoog S."/>
            <person name="Gorbushina A."/>
            <person name="Walker B."/>
            <person name="Young S.K."/>
            <person name="Zeng Q."/>
            <person name="Gargeya S."/>
            <person name="Fitzgerald M."/>
            <person name="Haas B."/>
            <person name="Abouelleil A."/>
            <person name="Allen A.W."/>
            <person name="Alvarado L."/>
            <person name="Arachchi H.M."/>
            <person name="Berlin A.M."/>
            <person name="Chapman S.B."/>
            <person name="Gainer-Dewar J."/>
            <person name="Goldberg J."/>
            <person name="Griggs A."/>
            <person name="Gujja S."/>
            <person name="Hansen M."/>
            <person name="Howarth C."/>
            <person name="Imamovic A."/>
            <person name="Ireland A."/>
            <person name="Larimer J."/>
            <person name="McCowan C."/>
            <person name="Murphy C."/>
            <person name="Pearson M."/>
            <person name="Poon T.W."/>
            <person name="Priest M."/>
            <person name="Roberts A."/>
            <person name="Saif S."/>
            <person name="Shea T."/>
            <person name="Sisk P."/>
            <person name="Sykes S."/>
            <person name="Wortman J."/>
            <person name="Nusbaum C."/>
            <person name="Birren B."/>
        </authorList>
    </citation>
    <scope>NUCLEOTIDE SEQUENCE [LARGE SCALE GENOMIC DNA]</scope>
    <source>
        <strain evidence="2 3">CBS 119918</strain>
    </source>
</reference>
<dbReference type="Proteomes" id="UP000027920">
    <property type="component" value="Unassembled WGS sequence"/>
</dbReference>
<dbReference type="VEuPathDB" id="FungiDB:A1O9_03640"/>
<feature type="transmembrane region" description="Helical" evidence="1">
    <location>
        <begin position="419"/>
        <end position="440"/>
    </location>
</feature>